<dbReference type="InterPro" id="IPR019238">
    <property type="entry name" value="AbiEi_2"/>
</dbReference>
<gene>
    <name evidence="1" type="ORF">DY240_07200</name>
</gene>
<dbReference type="RefSeq" id="WP_119659274.1">
    <property type="nucleotide sequence ID" value="NZ_QUAL01000055.1"/>
</dbReference>
<proteinExistence type="predicted"/>
<dbReference type="AlphaFoldDB" id="A0A418KTQ1"/>
<dbReference type="Proteomes" id="UP000284057">
    <property type="component" value="Unassembled WGS sequence"/>
</dbReference>
<dbReference type="Pfam" id="PF09952">
    <property type="entry name" value="AbiEi_2"/>
    <property type="match status" value="1"/>
</dbReference>
<organism evidence="1 2">
    <name type="scientific">Jiangella rhizosphaerae</name>
    <dbReference type="NCBI Taxonomy" id="2293569"/>
    <lineage>
        <taxon>Bacteria</taxon>
        <taxon>Bacillati</taxon>
        <taxon>Actinomycetota</taxon>
        <taxon>Actinomycetes</taxon>
        <taxon>Jiangellales</taxon>
        <taxon>Jiangellaceae</taxon>
        <taxon>Jiangella</taxon>
    </lineage>
</organism>
<evidence type="ECO:0000313" key="1">
    <source>
        <dbReference type="EMBL" id="RIQ30894.1"/>
    </source>
</evidence>
<dbReference type="OrthoDB" id="6630012at2"/>
<comment type="caution">
    <text evidence="1">The sequence shown here is derived from an EMBL/GenBank/DDBJ whole genome shotgun (WGS) entry which is preliminary data.</text>
</comment>
<evidence type="ECO:0000313" key="2">
    <source>
        <dbReference type="Proteomes" id="UP000284057"/>
    </source>
</evidence>
<name>A0A418KTQ1_9ACTN</name>
<reference evidence="1 2" key="1">
    <citation type="submission" date="2018-09" db="EMBL/GenBank/DDBJ databases">
        <title>Isolation, diversity and antifungal activity of actinobacteria from wheat.</title>
        <authorList>
            <person name="Han C."/>
        </authorList>
    </citation>
    <scope>NUCLEOTIDE SEQUENCE [LARGE SCALE GENOMIC DNA]</scope>
    <source>
        <strain evidence="1 2">NEAU-YY265</strain>
    </source>
</reference>
<accession>A0A418KTQ1</accession>
<protein>
    <submittedName>
        <fullName evidence="1">Uncharacterized protein</fullName>
    </submittedName>
</protein>
<dbReference type="EMBL" id="QUAL01000055">
    <property type="protein sequence ID" value="RIQ30894.1"/>
    <property type="molecule type" value="Genomic_DNA"/>
</dbReference>
<keyword evidence="2" id="KW-1185">Reference proteome</keyword>
<sequence>MADEQVVRELLNEVVARLDEFGLQAAANIHEGDGADALVTLTVDGRLLDLHAWFVPVTASAATIIATVLRDLRPGGNGVLVTDYVSLTVADRLREQGAQFLDAAGNMYVRQDGIVLWVIGRPRRQRAVAERPSRAFRRVGLQVVFTLLAKPELIRAPYRLIAHMAGTSLGAVTPVIHDLRDRGYVIGPEDNRSLRRLNQLLATWTEAYTQTLRPKLFVDRFRADDPLWWQSIEPARFGIAWGGETAASLLTRELRPETTTIYAASLPRDLITTARLRRHPEGNVTIRDQFWTGELPSPNPDVVPTPLIYADLIAAGDARSAQAAEQIREKYLDRPDRA</sequence>